<organism evidence="2 3">
    <name type="scientific">Tetrapyrgos nigripes</name>
    <dbReference type="NCBI Taxonomy" id="182062"/>
    <lineage>
        <taxon>Eukaryota</taxon>
        <taxon>Fungi</taxon>
        <taxon>Dikarya</taxon>
        <taxon>Basidiomycota</taxon>
        <taxon>Agaricomycotina</taxon>
        <taxon>Agaricomycetes</taxon>
        <taxon>Agaricomycetidae</taxon>
        <taxon>Agaricales</taxon>
        <taxon>Marasmiineae</taxon>
        <taxon>Marasmiaceae</taxon>
        <taxon>Tetrapyrgos</taxon>
    </lineage>
</organism>
<evidence type="ECO:0000313" key="3">
    <source>
        <dbReference type="Proteomes" id="UP000559256"/>
    </source>
</evidence>
<evidence type="ECO:0000256" key="1">
    <source>
        <dbReference type="SAM" id="SignalP"/>
    </source>
</evidence>
<reference evidence="2 3" key="1">
    <citation type="journal article" date="2020" name="ISME J.">
        <title>Uncovering the hidden diversity of litter-decomposition mechanisms in mushroom-forming fungi.</title>
        <authorList>
            <person name="Floudas D."/>
            <person name="Bentzer J."/>
            <person name="Ahren D."/>
            <person name="Johansson T."/>
            <person name="Persson P."/>
            <person name="Tunlid A."/>
        </authorList>
    </citation>
    <scope>NUCLEOTIDE SEQUENCE [LARGE SCALE GENOMIC DNA]</scope>
    <source>
        <strain evidence="2 3">CBS 291.85</strain>
    </source>
</reference>
<sequence length="200" mass="21463">MKFITAATVISALFVGALAQNPFAHIVLPTEGASLKAGTNVSVDVARALFVSLVSEFWRSVAEMFFLLLRSSFFVCLLSTVRFPSTAHCHTVVLVPTHPSQDPQGNVIVESEIGISLGLASCPNDPSDCLDPSESMGTFLYGGDFYPVFGDGPEPNVNITVEIPANTPKGEARLNLGHFFLLGQEFKPQMETSSVKVTIV</sequence>
<dbReference type="Proteomes" id="UP000559256">
    <property type="component" value="Unassembled WGS sequence"/>
</dbReference>
<comment type="caution">
    <text evidence="2">The sequence shown here is derived from an EMBL/GenBank/DDBJ whole genome shotgun (WGS) entry which is preliminary data.</text>
</comment>
<dbReference type="EMBL" id="JAACJM010000100">
    <property type="protein sequence ID" value="KAF5346655.1"/>
    <property type="molecule type" value="Genomic_DNA"/>
</dbReference>
<keyword evidence="1" id="KW-0732">Signal</keyword>
<proteinExistence type="predicted"/>
<dbReference type="Pfam" id="PF19271">
    <property type="entry name" value="Nis1"/>
    <property type="match status" value="1"/>
</dbReference>
<gene>
    <name evidence="2" type="ORF">D9758_013224</name>
</gene>
<feature type="signal peptide" evidence="1">
    <location>
        <begin position="1"/>
        <end position="19"/>
    </location>
</feature>
<accession>A0A8H5CRP2</accession>
<dbReference type="OrthoDB" id="2841294at2759"/>
<evidence type="ECO:0000313" key="2">
    <source>
        <dbReference type="EMBL" id="KAF5346655.1"/>
    </source>
</evidence>
<name>A0A8H5CRP2_9AGAR</name>
<keyword evidence="3" id="KW-1185">Reference proteome</keyword>
<protein>
    <submittedName>
        <fullName evidence="2">Uncharacterized protein</fullName>
    </submittedName>
</protein>
<dbReference type="InterPro" id="IPR045469">
    <property type="entry name" value="Nis1"/>
</dbReference>
<feature type="chain" id="PRO_5034168721" evidence="1">
    <location>
        <begin position="20"/>
        <end position="200"/>
    </location>
</feature>
<dbReference type="AlphaFoldDB" id="A0A8H5CRP2"/>